<name>R9PI14_AGAAL</name>
<protein>
    <submittedName>
        <fullName evidence="2">Uncharacterized protein</fullName>
    </submittedName>
</protein>
<dbReference type="STRING" id="1331007.AALB_1085"/>
<sequence>MIHFIPQFTKFKDESRPLQATLSKKMNKIPPTQIKKSLKT</sequence>
<evidence type="ECO:0000313" key="2">
    <source>
        <dbReference type="EMBL" id="GAD01005.1"/>
    </source>
</evidence>
<organism evidence="2 3">
    <name type="scientific">Agarivorans albus MKT 106</name>
    <dbReference type="NCBI Taxonomy" id="1331007"/>
    <lineage>
        <taxon>Bacteria</taxon>
        <taxon>Pseudomonadati</taxon>
        <taxon>Pseudomonadota</taxon>
        <taxon>Gammaproteobacteria</taxon>
        <taxon>Alteromonadales</taxon>
        <taxon>Alteromonadaceae</taxon>
        <taxon>Agarivorans</taxon>
    </lineage>
</organism>
<feature type="region of interest" description="Disordered" evidence="1">
    <location>
        <begin position="21"/>
        <end position="40"/>
    </location>
</feature>
<comment type="caution">
    <text evidence="2">The sequence shown here is derived from an EMBL/GenBank/DDBJ whole genome shotgun (WGS) entry which is preliminary data.</text>
</comment>
<dbReference type="EMBL" id="BARX01000005">
    <property type="protein sequence ID" value="GAD01005.1"/>
    <property type="molecule type" value="Genomic_DNA"/>
</dbReference>
<accession>R9PI14</accession>
<gene>
    <name evidence="2" type="ORF">AALB_1085</name>
</gene>
<evidence type="ECO:0000256" key="1">
    <source>
        <dbReference type="SAM" id="MobiDB-lite"/>
    </source>
</evidence>
<reference evidence="2" key="1">
    <citation type="journal article" date="2013" name="Genome Announc.">
        <title>Draft Genome Sequence of Agarivorans albus Strain MKT 106T, an Agarolytic Marine Bacterium.</title>
        <authorList>
            <person name="Yasuike M."/>
            <person name="Nakamura Y."/>
            <person name="Kai W."/>
            <person name="Fujiwara A."/>
            <person name="Fukui Y."/>
            <person name="Satomi M."/>
            <person name="Sano M."/>
        </authorList>
    </citation>
    <scope>NUCLEOTIDE SEQUENCE [LARGE SCALE GENOMIC DNA]</scope>
</reference>
<proteinExistence type="predicted"/>
<keyword evidence="3" id="KW-1185">Reference proteome</keyword>
<dbReference type="AlphaFoldDB" id="R9PI14"/>
<dbReference type="Proteomes" id="UP000014461">
    <property type="component" value="Unassembled WGS sequence"/>
</dbReference>
<evidence type="ECO:0000313" key="3">
    <source>
        <dbReference type="Proteomes" id="UP000014461"/>
    </source>
</evidence>